<dbReference type="PROSITE" id="PS51186">
    <property type="entry name" value="GNAT"/>
    <property type="match status" value="1"/>
</dbReference>
<dbReference type="PANTHER" id="PTHR43877:SF2">
    <property type="entry name" value="AMINOALKYLPHOSPHONATE N-ACETYLTRANSFERASE-RELATED"/>
    <property type="match status" value="1"/>
</dbReference>
<dbReference type="AlphaFoldDB" id="A0A3A6PQE5"/>
<accession>A0A3A6PQE5</accession>
<dbReference type="InterPro" id="IPR016181">
    <property type="entry name" value="Acyl_CoA_acyltransferase"/>
</dbReference>
<evidence type="ECO:0000313" key="4">
    <source>
        <dbReference type="EMBL" id="RJX38831.1"/>
    </source>
</evidence>
<evidence type="ECO:0000256" key="2">
    <source>
        <dbReference type="ARBA" id="ARBA00023315"/>
    </source>
</evidence>
<dbReference type="InterPro" id="IPR000182">
    <property type="entry name" value="GNAT_dom"/>
</dbReference>
<dbReference type="OrthoDB" id="67353at2"/>
<proteinExistence type="predicted"/>
<dbReference type="Gene3D" id="3.40.630.30">
    <property type="match status" value="1"/>
</dbReference>
<keyword evidence="1 4" id="KW-0808">Transferase</keyword>
<dbReference type="Pfam" id="PF00583">
    <property type="entry name" value="Acetyltransf_1"/>
    <property type="match status" value="1"/>
</dbReference>
<dbReference type="GO" id="GO:0016747">
    <property type="term" value="F:acyltransferase activity, transferring groups other than amino-acyl groups"/>
    <property type="evidence" value="ECO:0007669"/>
    <property type="project" value="InterPro"/>
</dbReference>
<reference evidence="4 5" key="1">
    <citation type="submission" date="2018-09" db="EMBL/GenBank/DDBJ databases">
        <title>Paenibacillus aracenensis nov. sp. isolated from a cave in southern Spain.</title>
        <authorList>
            <person name="Jurado V."/>
            <person name="Gutierrez-Patricio S."/>
            <person name="Gonzalez-Pimentel J.L."/>
            <person name="Miller A.Z."/>
            <person name="Laiz L."/>
            <person name="Saiz-Jimenez C."/>
        </authorList>
    </citation>
    <scope>NUCLEOTIDE SEQUENCE [LARGE SCALE GENOMIC DNA]</scope>
    <source>
        <strain evidence="4 5">JCM 19203</strain>
    </source>
</reference>
<gene>
    <name evidence="4" type="ORF">D3P09_14980</name>
</gene>
<comment type="caution">
    <text evidence="4">The sequence shown here is derived from an EMBL/GenBank/DDBJ whole genome shotgun (WGS) entry which is preliminary data.</text>
</comment>
<protein>
    <submittedName>
        <fullName evidence="4">GNAT family N-acetyltransferase</fullName>
    </submittedName>
</protein>
<dbReference type="InterPro" id="IPR050832">
    <property type="entry name" value="Bact_Acetyltransf"/>
</dbReference>
<dbReference type="SUPFAM" id="SSF55729">
    <property type="entry name" value="Acyl-CoA N-acyltransferases (Nat)"/>
    <property type="match status" value="1"/>
</dbReference>
<dbReference type="RefSeq" id="WP_120111542.1">
    <property type="nucleotide sequence ID" value="NZ_QXQB01000003.1"/>
</dbReference>
<evidence type="ECO:0000313" key="5">
    <source>
        <dbReference type="Proteomes" id="UP000267798"/>
    </source>
</evidence>
<dbReference type="Proteomes" id="UP000267798">
    <property type="component" value="Unassembled WGS sequence"/>
</dbReference>
<organism evidence="4 5">
    <name type="scientific">Paenibacillus pinisoli</name>
    <dbReference type="NCBI Taxonomy" id="1276110"/>
    <lineage>
        <taxon>Bacteria</taxon>
        <taxon>Bacillati</taxon>
        <taxon>Bacillota</taxon>
        <taxon>Bacilli</taxon>
        <taxon>Bacillales</taxon>
        <taxon>Paenibacillaceae</taxon>
        <taxon>Paenibacillus</taxon>
    </lineage>
</organism>
<feature type="domain" description="N-acetyltransferase" evidence="3">
    <location>
        <begin position="4"/>
        <end position="153"/>
    </location>
</feature>
<dbReference type="CDD" id="cd04301">
    <property type="entry name" value="NAT_SF"/>
    <property type="match status" value="1"/>
</dbReference>
<dbReference type="EMBL" id="QXQB01000003">
    <property type="protein sequence ID" value="RJX38831.1"/>
    <property type="molecule type" value="Genomic_DNA"/>
</dbReference>
<dbReference type="PANTHER" id="PTHR43877">
    <property type="entry name" value="AMINOALKYLPHOSPHONATE N-ACETYLTRANSFERASE-RELATED-RELATED"/>
    <property type="match status" value="1"/>
</dbReference>
<keyword evidence="5" id="KW-1185">Reference proteome</keyword>
<evidence type="ECO:0000256" key="1">
    <source>
        <dbReference type="ARBA" id="ARBA00022679"/>
    </source>
</evidence>
<evidence type="ECO:0000259" key="3">
    <source>
        <dbReference type="PROSITE" id="PS51186"/>
    </source>
</evidence>
<keyword evidence="2" id="KW-0012">Acyltransferase</keyword>
<name>A0A3A6PQE5_9BACL</name>
<sequence>MEKLVIERVTAGNPGLAALIRELDRYLEGLYPPEEIFVVDFDDPKTSEMVFVMAYGDGEPAGCAGLRQLDGESVELKRFYVDPRMRRHGVARQLYQYLEQQALELGCSIIRLETGAPQVEAIAFYKKLGFYEIPAFGEYIGCASSLCMEKRIG</sequence>